<keyword evidence="8" id="KW-1185">Reference proteome</keyword>
<dbReference type="SMART" id="SM00382">
    <property type="entry name" value="AAA"/>
    <property type="match status" value="1"/>
</dbReference>
<protein>
    <submittedName>
        <fullName evidence="7">ABC transporter ATP-binding protein</fullName>
    </submittedName>
</protein>
<comment type="similarity">
    <text evidence="1">Belongs to the ABC transporter superfamily.</text>
</comment>
<dbReference type="EMBL" id="JBIAPK010000003">
    <property type="protein sequence ID" value="MFF3339141.1"/>
    <property type="molecule type" value="Genomic_DNA"/>
</dbReference>
<evidence type="ECO:0000259" key="6">
    <source>
        <dbReference type="PROSITE" id="PS50893"/>
    </source>
</evidence>
<dbReference type="InterPro" id="IPR003439">
    <property type="entry name" value="ABC_transporter-like_ATP-bd"/>
</dbReference>
<dbReference type="GO" id="GO:0005524">
    <property type="term" value="F:ATP binding"/>
    <property type="evidence" value="ECO:0007669"/>
    <property type="project" value="UniProtKB-KW"/>
</dbReference>
<proteinExistence type="inferred from homology"/>
<dbReference type="PANTHER" id="PTHR43335">
    <property type="entry name" value="ABC TRANSPORTER, ATP-BINDING PROTEIN"/>
    <property type="match status" value="1"/>
</dbReference>
<feature type="compositionally biased region" description="Basic and acidic residues" evidence="5">
    <location>
        <begin position="238"/>
        <end position="254"/>
    </location>
</feature>
<organism evidence="7 8">
    <name type="scientific">Streptomyces flavidovirens</name>
    <dbReference type="NCBI Taxonomy" id="67298"/>
    <lineage>
        <taxon>Bacteria</taxon>
        <taxon>Bacillati</taxon>
        <taxon>Actinomycetota</taxon>
        <taxon>Actinomycetes</taxon>
        <taxon>Kitasatosporales</taxon>
        <taxon>Streptomycetaceae</taxon>
        <taxon>Streptomyces</taxon>
    </lineage>
</organism>
<feature type="domain" description="ABC transporter" evidence="6">
    <location>
        <begin position="7"/>
        <end position="232"/>
    </location>
</feature>
<gene>
    <name evidence="7" type="ORF">ACFYWW_10475</name>
</gene>
<dbReference type="Proteomes" id="UP001601976">
    <property type="component" value="Unassembled WGS sequence"/>
</dbReference>
<evidence type="ECO:0000256" key="5">
    <source>
        <dbReference type="SAM" id="MobiDB-lite"/>
    </source>
</evidence>
<sequence>MSAGPVVAFRNLTKRFGQVTAVEDLTFEVRPGRVTGLLGRNGAGKTTTLRMLLGLAAPTSGTATVFGRPYGELPRAAHRVGVCMDGLGSVPGATGRRELDIWSATLGLPARRTDEVLGLVGLCEAADRPVKGYSTGMRQRLGLATALLPDPELLILDEPANGLDPDGIRQLRETLRALAGEGRTVLVSSHLLAEVEQTVDDVVVVQRTLRYAGPLADLTDNGTHRLEDRFFALAGEATEAKPQAKPEAEPEAKPEGSLTHA</sequence>
<keyword evidence="4 7" id="KW-0067">ATP-binding</keyword>
<evidence type="ECO:0000313" key="7">
    <source>
        <dbReference type="EMBL" id="MFF3339141.1"/>
    </source>
</evidence>
<dbReference type="Gene3D" id="3.40.50.300">
    <property type="entry name" value="P-loop containing nucleotide triphosphate hydrolases"/>
    <property type="match status" value="1"/>
</dbReference>
<name>A0ABW6RDR0_9ACTN</name>
<dbReference type="Pfam" id="PF00005">
    <property type="entry name" value="ABC_tran"/>
    <property type="match status" value="1"/>
</dbReference>
<feature type="region of interest" description="Disordered" evidence="5">
    <location>
        <begin position="234"/>
        <end position="261"/>
    </location>
</feature>
<dbReference type="PROSITE" id="PS50893">
    <property type="entry name" value="ABC_TRANSPORTER_2"/>
    <property type="match status" value="1"/>
</dbReference>
<comment type="caution">
    <text evidence="7">The sequence shown here is derived from an EMBL/GenBank/DDBJ whole genome shotgun (WGS) entry which is preliminary data.</text>
</comment>
<keyword evidence="2" id="KW-0813">Transport</keyword>
<reference evidence="7 8" key="1">
    <citation type="submission" date="2024-10" db="EMBL/GenBank/DDBJ databases">
        <title>The Natural Products Discovery Center: Release of the First 8490 Sequenced Strains for Exploring Actinobacteria Biosynthetic Diversity.</title>
        <authorList>
            <person name="Kalkreuter E."/>
            <person name="Kautsar S.A."/>
            <person name="Yang D."/>
            <person name="Bader C.D."/>
            <person name="Teijaro C.N."/>
            <person name="Fluegel L."/>
            <person name="Davis C.M."/>
            <person name="Simpson J.R."/>
            <person name="Lauterbach L."/>
            <person name="Steele A.D."/>
            <person name="Gui C."/>
            <person name="Meng S."/>
            <person name="Li G."/>
            <person name="Viehrig K."/>
            <person name="Ye F."/>
            <person name="Su P."/>
            <person name="Kiefer A.F."/>
            <person name="Nichols A."/>
            <person name="Cepeda A.J."/>
            <person name="Yan W."/>
            <person name="Fan B."/>
            <person name="Jiang Y."/>
            <person name="Adhikari A."/>
            <person name="Zheng C.-J."/>
            <person name="Schuster L."/>
            <person name="Cowan T.M."/>
            <person name="Smanski M.J."/>
            <person name="Chevrette M.G."/>
            <person name="De Carvalho L.P.S."/>
            <person name="Shen B."/>
        </authorList>
    </citation>
    <scope>NUCLEOTIDE SEQUENCE [LARGE SCALE GENOMIC DNA]</scope>
    <source>
        <strain evidence="7 8">NPDC003029</strain>
    </source>
</reference>
<evidence type="ECO:0000256" key="3">
    <source>
        <dbReference type="ARBA" id="ARBA00022741"/>
    </source>
</evidence>
<dbReference type="PANTHER" id="PTHR43335:SF4">
    <property type="entry name" value="ABC TRANSPORTER, ATP-BINDING PROTEIN"/>
    <property type="match status" value="1"/>
</dbReference>
<evidence type="ECO:0000313" key="8">
    <source>
        <dbReference type="Proteomes" id="UP001601976"/>
    </source>
</evidence>
<evidence type="ECO:0000256" key="2">
    <source>
        <dbReference type="ARBA" id="ARBA00022448"/>
    </source>
</evidence>
<evidence type="ECO:0000256" key="1">
    <source>
        <dbReference type="ARBA" id="ARBA00005417"/>
    </source>
</evidence>
<dbReference type="InterPro" id="IPR003593">
    <property type="entry name" value="AAA+_ATPase"/>
</dbReference>
<accession>A0ABW6RDR0</accession>
<dbReference type="SUPFAM" id="SSF52540">
    <property type="entry name" value="P-loop containing nucleoside triphosphate hydrolases"/>
    <property type="match status" value="1"/>
</dbReference>
<dbReference type="RefSeq" id="WP_355711690.1">
    <property type="nucleotide sequence ID" value="NZ_JBEXNP010000001.1"/>
</dbReference>
<evidence type="ECO:0000256" key="4">
    <source>
        <dbReference type="ARBA" id="ARBA00022840"/>
    </source>
</evidence>
<keyword evidence="3" id="KW-0547">Nucleotide-binding</keyword>
<dbReference type="InterPro" id="IPR027417">
    <property type="entry name" value="P-loop_NTPase"/>
</dbReference>